<dbReference type="OrthoDB" id="10250414at2759"/>
<dbReference type="OMA" id="LWGGPQF"/>
<evidence type="ECO:0000313" key="11">
    <source>
        <dbReference type="Proteomes" id="UP000008837"/>
    </source>
</evidence>
<keyword evidence="2 6" id="KW-0963">Cytoplasm</keyword>
<dbReference type="InterPro" id="IPR000504">
    <property type="entry name" value="RRM_dom"/>
</dbReference>
<gene>
    <name evidence="6" type="primary">PRT1</name>
    <name evidence="10" type="ORF">MGL_3414</name>
</gene>
<feature type="domain" description="RRM" evidence="9">
    <location>
        <begin position="48"/>
        <end position="142"/>
    </location>
</feature>
<evidence type="ECO:0000259" key="9">
    <source>
        <dbReference type="PROSITE" id="PS50102"/>
    </source>
</evidence>
<dbReference type="InterPro" id="IPR034363">
    <property type="entry name" value="eIF3B_RRM"/>
</dbReference>
<dbReference type="InterPro" id="IPR015943">
    <property type="entry name" value="WD40/YVTN_repeat-like_dom_sf"/>
</dbReference>
<evidence type="ECO:0000256" key="7">
    <source>
        <dbReference type="PIRNR" id="PIRNR036424"/>
    </source>
</evidence>
<dbReference type="GO" id="GO:0005852">
    <property type="term" value="C:eukaryotic translation initiation factor 3 complex"/>
    <property type="evidence" value="ECO:0007669"/>
    <property type="project" value="UniProtKB-UniRule"/>
</dbReference>
<dbReference type="VEuPathDB" id="FungiDB:MGL_3414"/>
<sequence length="759" mass="87724">MADASTSTSTAQQQQQQHRMDPTSSVEDIDFSDIEAKYEVHMDEGLDNDIVINGVPIVTSAKEQRLFEAIQKRFRTQANIDVSLDAMHIPYKEDGESKGYIIMELANNEEATQAIRAMNGYAFDKRHRFVLNRLTDVERLANMDEAYKDPEEEPFHQRGHLRSWLMDQAGRDQVVMCARDDVLVSWHSRTAQPDEAHKRTRWTESYVQWSPLGTYLATFHMQGIALWGGPTWERIMRYPHPGVRLVDFSPNEKYMVTWSPEPIQVSDNAPQGPQFFAPEDEGNRVAVWDVRTGHLLRTFPILQEDTTGPTGPAIKGFSWPFLKWSGDSKYCAKVTPGKGISVYQLPSMGLLDQKSIKIEGVVDFEWCPLGDKDKDALEIWNDGKNKDLPKGFKKPRDNMLVYWQPEVQNQPARVTVISVPKREILRSKNLFNVADCKLHWHPQGDFLCVKVDRQTKTKKTVFCNFELFRMREKDFPVEVVELKDPVVAFAWEPQGTHFAVISSNDPNLGVVAPSITLKTQLHFYHLHPRGDFRLLKTLDNKTCNALFWSPRGRHLLTATLGSSSKFDLEWYDVDFNNDARQNSSGEVLEEVKLIGSGEHYSITDVEWDPSGRFVTTSSSLWRHSMEQGYAIWDFRGNELQKNIIEQFKQILWRPRPRSLLSKDEMKRVRRNLKEFSKVFDQEDQEAESSQALAHREEYKRMLEEWKSWRAYNREALQKAQEEGKEPTAISSASQLEKESTEEIQEWVEEVLEEKEEVVG</sequence>
<dbReference type="Gene3D" id="2.130.10.10">
    <property type="entry name" value="YVTN repeat-like/Quinoprotein amine dehydrogenase"/>
    <property type="match status" value="2"/>
</dbReference>
<dbReference type="Gene3D" id="3.30.70.330">
    <property type="match status" value="1"/>
</dbReference>
<evidence type="ECO:0000256" key="8">
    <source>
        <dbReference type="SAM" id="MobiDB-lite"/>
    </source>
</evidence>
<dbReference type="Pfam" id="PF08662">
    <property type="entry name" value="eIF2A"/>
    <property type="match status" value="1"/>
</dbReference>
<dbReference type="GO" id="GO:0003723">
    <property type="term" value="F:RNA binding"/>
    <property type="evidence" value="ECO:0007669"/>
    <property type="project" value="UniProtKB-UniRule"/>
</dbReference>
<proteinExistence type="inferred from homology"/>
<dbReference type="AlphaFoldDB" id="A8Q953"/>
<dbReference type="KEGG" id="mgl:MGL_3414"/>
<protein>
    <recommendedName>
        <fullName evidence="6">Eukaryotic translation initiation factor 3 subunit B</fullName>
        <shortName evidence="6">eIF3b</shortName>
    </recommendedName>
    <alternativeName>
        <fullName evidence="6">Eukaryotic translation initiation factor 3 90 kDa subunit homolog</fullName>
        <shortName evidence="6">eIF3 p90</shortName>
    </alternativeName>
    <alternativeName>
        <fullName evidence="6">Translation initiation factor eIF3, p90 subunit homolog</fullName>
    </alternativeName>
</protein>
<feature type="compositionally biased region" description="Low complexity" evidence="8">
    <location>
        <begin position="1"/>
        <end position="17"/>
    </location>
</feature>
<dbReference type="FunFam" id="2.130.10.10:FF:000947">
    <property type="entry name" value="Eukaryotic translation initiation factor 3 subunit B"/>
    <property type="match status" value="1"/>
</dbReference>
<dbReference type="STRING" id="425265.A8Q953"/>
<keyword evidence="4 6" id="KW-0694">RNA-binding</keyword>
<dbReference type="PANTHER" id="PTHR14068">
    <property type="entry name" value="EUKARYOTIC TRANSLATION INITIATION FACTOR 3 EIF3 -RELATED"/>
    <property type="match status" value="1"/>
</dbReference>
<reference evidence="10 11" key="1">
    <citation type="journal article" date="2007" name="Proc. Natl. Acad. Sci. U.S.A.">
        <title>Dandruff-associated Malassezia genomes reveal convergent and divergent virulence traits shared with plant and human fungal pathogens.</title>
        <authorList>
            <person name="Xu J."/>
            <person name="Saunders C.W."/>
            <person name="Hu P."/>
            <person name="Grant R.A."/>
            <person name="Boekhout T."/>
            <person name="Kuramae E.E."/>
            <person name="Kronstad J.W."/>
            <person name="Deangelis Y.M."/>
            <person name="Reeder N.L."/>
            <person name="Johnstone K.R."/>
            <person name="Leland M."/>
            <person name="Fieno A.M."/>
            <person name="Begley W.M."/>
            <person name="Sun Y."/>
            <person name="Lacey M.P."/>
            <person name="Chaudhary T."/>
            <person name="Keough T."/>
            <person name="Chu L."/>
            <person name="Sears R."/>
            <person name="Yuan B."/>
            <person name="Dawson T.L.Jr."/>
        </authorList>
    </citation>
    <scope>NUCLEOTIDE SEQUENCE [LARGE SCALE GENOMIC DNA]</scope>
    <source>
        <strain evidence="11">ATCC MYA-4612 / CBS 7966</strain>
    </source>
</reference>
<evidence type="ECO:0000256" key="6">
    <source>
        <dbReference type="HAMAP-Rule" id="MF_03001"/>
    </source>
</evidence>
<dbReference type="FunCoup" id="A8Q953">
    <property type="interactions" value="809"/>
</dbReference>
<comment type="similarity">
    <text evidence="6 7">Belongs to the eIF-3 subunit B family.</text>
</comment>
<dbReference type="PROSITE" id="PS50102">
    <property type="entry name" value="RRM"/>
    <property type="match status" value="1"/>
</dbReference>
<accession>A8Q953</accession>
<dbReference type="PIRSF" id="PIRSF036424">
    <property type="entry name" value="eIF3b"/>
    <property type="match status" value="1"/>
</dbReference>
<dbReference type="EMBL" id="AAYY01000013">
    <property type="protein sequence ID" value="EDP42165.1"/>
    <property type="molecule type" value="Genomic_DNA"/>
</dbReference>
<feature type="compositionally biased region" description="Basic and acidic residues" evidence="8">
    <location>
        <begin position="716"/>
        <end position="725"/>
    </location>
</feature>
<dbReference type="RefSeq" id="XP_001729379.1">
    <property type="nucleotide sequence ID" value="XM_001729327.1"/>
</dbReference>
<dbReference type="InterPro" id="IPR011400">
    <property type="entry name" value="EIF3B"/>
</dbReference>
<comment type="function">
    <text evidence="7">Component of the eukaryotic translation initiation factor 3 (eIF-3) complex, which is involved in protein synthesis and, together with other initiation factors, stimulates binding of mRNA and methionyl-tRNAi to the 40S ribosome.</text>
</comment>
<evidence type="ECO:0000256" key="5">
    <source>
        <dbReference type="ARBA" id="ARBA00022917"/>
    </source>
</evidence>
<dbReference type="GO" id="GO:0016282">
    <property type="term" value="C:eukaryotic 43S preinitiation complex"/>
    <property type="evidence" value="ECO:0007669"/>
    <property type="project" value="UniProtKB-UniRule"/>
</dbReference>
<comment type="subunit">
    <text evidence="6 7">Component of the eukaryotic translation initiation factor 3 (eIF-3) complex.</text>
</comment>
<evidence type="ECO:0000256" key="4">
    <source>
        <dbReference type="ARBA" id="ARBA00022884"/>
    </source>
</evidence>
<evidence type="ECO:0000313" key="10">
    <source>
        <dbReference type="EMBL" id="EDP42165.1"/>
    </source>
</evidence>
<dbReference type="InterPro" id="IPR013979">
    <property type="entry name" value="TIF_beta_prop-like"/>
</dbReference>
<comment type="subcellular location">
    <subcellularLocation>
        <location evidence="1 6 7">Cytoplasm</location>
    </subcellularLocation>
</comment>
<keyword evidence="5 6" id="KW-0648">Protein biosynthesis</keyword>
<dbReference type="PANTHER" id="PTHR14068:SF0">
    <property type="entry name" value="EUKARYOTIC TRANSLATION INITIATION FACTOR 3 SUBUNIT B"/>
    <property type="match status" value="1"/>
</dbReference>
<feature type="region of interest" description="Disordered" evidence="8">
    <location>
        <begin position="716"/>
        <end position="742"/>
    </location>
</feature>
<dbReference type="GO" id="GO:0001732">
    <property type="term" value="P:formation of cytoplasmic translation initiation complex"/>
    <property type="evidence" value="ECO:0007669"/>
    <property type="project" value="UniProtKB-UniRule"/>
</dbReference>
<dbReference type="GO" id="GO:0003743">
    <property type="term" value="F:translation initiation factor activity"/>
    <property type="evidence" value="ECO:0007669"/>
    <property type="project" value="UniProtKB-UniRule"/>
</dbReference>
<keyword evidence="3 6" id="KW-0396">Initiation factor</keyword>
<keyword evidence="11" id="KW-1185">Reference proteome</keyword>
<dbReference type="InterPro" id="IPR012677">
    <property type="entry name" value="Nucleotide-bd_a/b_plait_sf"/>
</dbReference>
<dbReference type="SUPFAM" id="SSF82171">
    <property type="entry name" value="DPP6 N-terminal domain-like"/>
    <property type="match status" value="1"/>
</dbReference>
<dbReference type="InParanoid" id="A8Q953"/>
<evidence type="ECO:0000256" key="2">
    <source>
        <dbReference type="ARBA" id="ARBA00022490"/>
    </source>
</evidence>
<evidence type="ECO:0000256" key="3">
    <source>
        <dbReference type="ARBA" id="ARBA00022540"/>
    </source>
</evidence>
<dbReference type="GO" id="GO:0031369">
    <property type="term" value="F:translation initiation factor binding"/>
    <property type="evidence" value="ECO:0007669"/>
    <property type="project" value="InterPro"/>
</dbReference>
<comment type="caution">
    <text evidence="10">The sequence shown here is derived from an EMBL/GenBank/DDBJ whole genome shotgun (WGS) entry which is preliminary data.</text>
</comment>
<dbReference type="SUPFAM" id="SSF54928">
    <property type="entry name" value="RNA-binding domain, RBD"/>
    <property type="match status" value="1"/>
</dbReference>
<dbReference type="HAMAP" id="MF_03001">
    <property type="entry name" value="eIF3b"/>
    <property type="match status" value="1"/>
</dbReference>
<dbReference type="InterPro" id="IPR035979">
    <property type="entry name" value="RBD_domain_sf"/>
</dbReference>
<feature type="region of interest" description="Disordered" evidence="8">
    <location>
        <begin position="1"/>
        <end position="28"/>
    </location>
</feature>
<dbReference type="GO" id="GO:0033290">
    <property type="term" value="C:eukaryotic 48S preinitiation complex"/>
    <property type="evidence" value="ECO:0007669"/>
    <property type="project" value="UniProtKB-UniRule"/>
</dbReference>
<dbReference type="Proteomes" id="UP000008837">
    <property type="component" value="Unassembled WGS sequence"/>
</dbReference>
<name>A8Q953_MALGO</name>
<organism evidence="10 11">
    <name type="scientific">Malassezia globosa (strain ATCC MYA-4612 / CBS 7966)</name>
    <name type="common">Dandruff-associated fungus</name>
    <dbReference type="NCBI Taxonomy" id="425265"/>
    <lineage>
        <taxon>Eukaryota</taxon>
        <taxon>Fungi</taxon>
        <taxon>Dikarya</taxon>
        <taxon>Basidiomycota</taxon>
        <taxon>Ustilaginomycotina</taxon>
        <taxon>Malasseziomycetes</taxon>
        <taxon>Malasseziales</taxon>
        <taxon>Malasseziaceae</taxon>
        <taxon>Malassezia</taxon>
    </lineage>
</organism>
<evidence type="ECO:0000256" key="1">
    <source>
        <dbReference type="ARBA" id="ARBA00004496"/>
    </source>
</evidence>
<comment type="function">
    <text evidence="6">RNA-binding component of the eukaryotic translation initiation factor 3 (eIF-3) complex, which is involved in protein synthesis of a specialized repertoire of mRNAs and, together with other initiation factors, stimulates binding of mRNA and methionyl-tRNAi to the 40S ribosome. The eIF-3 complex specifically targets and initiates translation of a subset of mRNAs involved in cell proliferation.</text>
</comment>
<dbReference type="CDD" id="cd12278">
    <property type="entry name" value="RRM_eIF3B"/>
    <property type="match status" value="1"/>
</dbReference>
<dbReference type="GeneID" id="5853686"/>